<dbReference type="PANTHER" id="PTHR24252">
    <property type="entry name" value="ACROSIN-RELATED"/>
    <property type="match status" value="1"/>
</dbReference>
<dbReference type="InterPro" id="IPR009003">
    <property type="entry name" value="Peptidase_S1_PA"/>
</dbReference>
<dbReference type="InterPro" id="IPR001254">
    <property type="entry name" value="Trypsin_dom"/>
</dbReference>
<evidence type="ECO:0000313" key="8">
    <source>
        <dbReference type="EMBL" id="CEK79288.1"/>
    </source>
</evidence>
<name>A0A0B7AER1_9EUPU</name>
<dbReference type="PROSITE" id="PS50240">
    <property type="entry name" value="TRYPSIN_DOM"/>
    <property type="match status" value="1"/>
</dbReference>
<organism evidence="8">
    <name type="scientific">Arion vulgaris</name>
    <dbReference type="NCBI Taxonomy" id="1028688"/>
    <lineage>
        <taxon>Eukaryota</taxon>
        <taxon>Metazoa</taxon>
        <taxon>Spiralia</taxon>
        <taxon>Lophotrochozoa</taxon>
        <taxon>Mollusca</taxon>
        <taxon>Gastropoda</taxon>
        <taxon>Heterobranchia</taxon>
        <taxon>Euthyneura</taxon>
        <taxon>Panpulmonata</taxon>
        <taxon>Eupulmonata</taxon>
        <taxon>Stylommatophora</taxon>
        <taxon>Helicina</taxon>
        <taxon>Arionoidea</taxon>
        <taxon>Arionidae</taxon>
        <taxon>Arion</taxon>
    </lineage>
</organism>
<gene>
    <name evidence="8" type="primary">ORF114664</name>
    <name evidence="7" type="synonym">ORF114661</name>
</gene>
<dbReference type="EMBL" id="HACG01032422">
    <property type="protein sequence ID" value="CEK79287.1"/>
    <property type="molecule type" value="Transcribed_RNA"/>
</dbReference>
<evidence type="ECO:0000259" key="6">
    <source>
        <dbReference type="PROSITE" id="PS50240"/>
    </source>
</evidence>
<keyword evidence="3" id="KW-0720">Serine protease</keyword>
<dbReference type="EMBL" id="HACG01032423">
    <property type="protein sequence ID" value="CEK79288.1"/>
    <property type="molecule type" value="Transcribed_RNA"/>
</dbReference>
<dbReference type="InterPro" id="IPR018114">
    <property type="entry name" value="TRYPSIN_HIS"/>
</dbReference>
<keyword evidence="4" id="KW-1015">Disulfide bond</keyword>
<sequence>MKIVIFICLVATSLAAPAAEKPIVDDSPVALFAHPHQASLQVQSLGTWRHICGAVIINISKILTAAHCLQGQNASRMRVEVGALNLYEAPNAYQQTVGVKSFVTHDSYNGNGAGIPNDIGIIKLLTPVTLNDNVQVADLAPKGSSFANSKCVITGWGQTSDSGSGSAQLLEAKITKITTDECQSRWSEQNITIKHICVYEAAASSGSPPSACIGDSGGLMMCGNNFELLTGIASWGVSNCSENDPSVYTRVSEYMEWLGSR</sequence>
<dbReference type="GO" id="GO:0004252">
    <property type="term" value="F:serine-type endopeptidase activity"/>
    <property type="evidence" value="ECO:0007669"/>
    <property type="project" value="InterPro"/>
</dbReference>
<evidence type="ECO:0000256" key="1">
    <source>
        <dbReference type="ARBA" id="ARBA00022670"/>
    </source>
</evidence>
<dbReference type="PANTHER" id="PTHR24252:SF7">
    <property type="entry name" value="HYALIN"/>
    <property type="match status" value="1"/>
</dbReference>
<protein>
    <recommendedName>
        <fullName evidence="6">Peptidase S1 domain-containing protein</fullName>
    </recommendedName>
</protein>
<feature type="signal peptide" evidence="5">
    <location>
        <begin position="1"/>
        <end position="15"/>
    </location>
</feature>
<dbReference type="GO" id="GO:0006508">
    <property type="term" value="P:proteolysis"/>
    <property type="evidence" value="ECO:0007669"/>
    <property type="project" value="UniProtKB-KW"/>
</dbReference>
<evidence type="ECO:0000256" key="5">
    <source>
        <dbReference type="SAM" id="SignalP"/>
    </source>
</evidence>
<dbReference type="InterPro" id="IPR043504">
    <property type="entry name" value="Peptidase_S1_PA_chymotrypsin"/>
</dbReference>
<reference evidence="8" key="1">
    <citation type="submission" date="2014-12" db="EMBL/GenBank/DDBJ databases">
        <title>Insight into the proteome of Arion vulgaris.</title>
        <authorList>
            <person name="Aradska J."/>
            <person name="Bulat T."/>
            <person name="Smidak R."/>
            <person name="Sarate P."/>
            <person name="Gangsoo J."/>
            <person name="Sialana F."/>
            <person name="Bilban M."/>
            <person name="Lubec G."/>
        </authorList>
    </citation>
    <scope>NUCLEOTIDE SEQUENCE</scope>
    <source>
        <tissue evidence="8">Skin</tissue>
    </source>
</reference>
<dbReference type="AlphaFoldDB" id="A0A0B7AER1"/>
<feature type="chain" id="PRO_5011846602" description="Peptidase S1 domain-containing protein" evidence="5">
    <location>
        <begin position="16"/>
        <end position="261"/>
    </location>
</feature>
<dbReference type="FunFam" id="2.40.10.10:FF:000036">
    <property type="entry name" value="Trypsin beta"/>
    <property type="match status" value="1"/>
</dbReference>
<evidence type="ECO:0000256" key="3">
    <source>
        <dbReference type="ARBA" id="ARBA00022825"/>
    </source>
</evidence>
<dbReference type="PROSITE" id="PS00134">
    <property type="entry name" value="TRYPSIN_HIS"/>
    <property type="match status" value="1"/>
</dbReference>
<dbReference type="SUPFAM" id="SSF50494">
    <property type="entry name" value="Trypsin-like serine proteases"/>
    <property type="match status" value="1"/>
</dbReference>
<keyword evidence="2" id="KW-0378">Hydrolase</keyword>
<dbReference type="InterPro" id="IPR001314">
    <property type="entry name" value="Peptidase_S1A"/>
</dbReference>
<keyword evidence="5" id="KW-0732">Signal</keyword>
<dbReference type="SMART" id="SM00020">
    <property type="entry name" value="Tryp_SPc"/>
    <property type="match status" value="1"/>
</dbReference>
<evidence type="ECO:0000313" key="7">
    <source>
        <dbReference type="EMBL" id="CEK79287.1"/>
    </source>
</evidence>
<evidence type="ECO:0000256" key="4">
    <source>
        <dbReference type="ARBA" id="ARBA00023157"/>
    </source>
</evidence>
<dbReference type="Gene3D" id="2.40.10.10">
    <property type="entry name" value="Trypsin-like serine proteases"/>
    <property type="match status" value="1"/>
</dbReference>
<dbReference type="Pfam" id="PF00089">
    <property type="entry name" value="Trypsin"/>
    <property type="match status" value="1"/>
</dbReference>
<keyword evidence="1" id="KW-0645">Protease</keyword>
<dbReference type="FunFam" id="2.40.10.10:FF:000068">
    <property type="entry name" value="transmembrane protease serine 2"/>
    <property type="match status" value="1"/>
</dbReference>
<evidence type="ECO:0000256" key="2">
    <source>
        <dbReference type="ARBA" id="ARBA00022801"/>
    </source>
</evidence>
<proteinExistence type="predicted"/>
<dbReference type="CDD" id="cd00190">
    <property type="entry name" value="Tryp_SPc"/>
    <property type="match status" value="1"/>
</dbReference>
<feature type="domain" description="Peptidase S1" evidence="6">
    <location>
        <begin position="23"/>
        <end position="261"/>
    </location>
</feature>
<accession>A0A0B7AER1</accession>
<dbReference type="PRINTS" id="PR00722">
    <property type="entry name" value="CHYMOTRYPSIN"/>
</dbReference>